<gene>
    <name evidence="1" type="ORF">GCM10009769_07350</name>
    <name evidence="2" type="ORF">JOE58_001550</name>
</gene>
<dbReference type="Pfam" id="PF13563">
    <property type="entry name" value="2_5_RNA_ligase2"/>
    <property type="match status" value="1"/>
</dbReference>
<evidence type="ECO:0000313" key="2">
    <source>
        <dbReference type="EMBL" id="MBM7802299.1"/>
    </source>
</evidence>
<dbReference type="InterPro" id="IPR009097">
    <property type="entry name" value="Cyclic_Pdiesterase"/>
</dbReference>
<reference evidence="1" key="2">
    <citation type="submission" date="2020-09" db="EMBL/GenBank/DDBJ databases">
        <authorList>
            <person name="Sun Q."/>
            <person name="Ohkuma M."/>
        </authorList>
    </citation>
    <scope>NUCLEOTIDE SEQUENCE</scope>
    <source>
        <strain evidence="1">JCM 1480</strain>
    </source>
</reference>
<accession>A0A8H9G7X6</accession>
<dbReference type="AlphaFoldDB" id="A0A8H9G7X6"/>
<evidence type="ECO:0000313" key="3">
    <source>
        <dbReference type="Proteomes" id="UP000648535"/>
    </source>
</evidence>
<dbReference type="Gene3D" id="3.90.1140.10">
    <property type="entry name" value="Cyclic phosphodiesterase"/>
    <property type="match status" value="1"/>
</dbReference>
<organism evidence="1 3">
    <name type="scientific">Curtobacterium luteum</name>
    <dbReference type="NCBI Taxonomy" id="33881"/>
    <lineage>
        <taxon>Bacteria</taxon>
        <taxon>Bacillati</taxon>
        <taxon>Actinomycetota</taxon>
        <taxon>Actinomycetes</taxon>
        <taxon>Micrococcales</taxon>
        <taxon>Microbacteriaceae</taxon>
        <taxon>Curtobacterium</taxon>
    </lineage>
</organism>
<evidence type="ECO:0000313" key="4">
    <source>
        <dbReference type="Proteomes" id="UP000746584"/>
    </source>
</evidence>
<proteinExistence type="predicted"/>
<evidence type="ECO:0000313" key="1">
    <source>
        <dbReference type="EMBL" id="GGK91745.1"/>
    </source>
</evidence>
<keyword evidence="4" id="KW-1185">Reference proteome</keyword>
<dbReference type="EMBL" id="JAFBCG010000001">
    <property type="protein sequence ID" value="MBM7802299.1"/>
    <property type="molecule type" value="Genomic_DNA"/>
</dbReference>
<dbReference type="Proteomes" id="UP000648535">
    <property type="component" value="Unassembled WGS sequence"/>
</dbReference>
<name>A0A8H9G7X6_9MICO</name>
<reference evidence="2 4" key="3">
    <citation type="submission" date="2021-01" db="EMBL/GenBank/DDBJ databases">
        <title>Sequencing the genomes of 1000 actinobacteria strains.</title>
        <authorList>
            <person name="Klenk H.-P."/>
        </authorList>
    </citation>
    <scope>NUCLEOTIDE SEQUENCE [LARGE SCALE GENOMIC DNA]</scope>
    <source>
        <strain evidence="2 4">DSM 20542</strain>
    </source>
</reference>
<dbReference type="EMBL" id="BMOI01000002">
    <property type="protein sequence ID" value="GGK91745.1"/>
    <property type="molecule type" value="Genomic_DNA"/>
</dbReference>
<protein>
    <recommendedName>
        <fullName evidence="5">2'-5' RNA ligase</fullName>
    </recommendedName>
</protein>
<reference evidence="1" key="1">
    <citation type="journal article" date="2014" name="Int. J. Syst. Evol. Microbiol.">
        <title>Complete genome sequence of Corynebacterium casei LMG S-19264T (=DSM 44701T), isolated from a smear-ripened cheese.</title>
        <authorList>
            <consortium name="US DOE Joint Genome Institute (JGI-PGF)"/>
            <person name="Walter F."/>
            <person name="Albersmeier A."/>
            <person name="Kalinowski J."/>
            <person name="Ruckert C."/>
        </authorList>
    </citation>
    <scope>NUCLEOTIDE SEQUENCE</scope>
    <source>
        <strain evidence="1">JCM 1480</strain>
    </source>
</reference>
<comment type="caution">
    <text evidence="1">The sequence shown here is derived from an EMBL/GenBank/DDBJ whole genome shotgun (WGS) entry which is preliminary data.</text>
</comment>
<dbReference type="Proteomes" id="UP000746584">
    <property type="component" value="Unassembled WGS sequence"/>
</dbReference>
<evidence type="ECO:0008006" key="5">
    <source>
        <dbReference type="Google" id="ProtNLM"/>
    </source>
</evidence>
<dbReference type="SUPFAM" id="SSF55144">
    <property type="entry name" value="LigT-like"/>
    <property type="match status" value="1"/>
</dbReference>
<sequence length="165" mass="17114">MLSIELVLTPAADAAVRAVWDALIADDLPSLGRHVSASNAPHVTLTAGPDLAVPAGFDAPVPTELRVGGVLLFPAGTERSVLVRAVVVEQALAAFHVAVHRAAPGGADTVLPGAWSPHLTLARRVRDVDLPRAVAALRRAPLPDVLEVGGVRFWDGDTKTVTPLG</sequence>
<dbReference type="RefSeq" id="WP_175329514.1">
    <property type="nucleotide sequence ID" value="NZ_BMOI01000002.1"/>
</dbReference>